<keyword evidence="5" id="KW-1185">Reference proteome</keyword>
<protein>
    <submittedName>
        <fullName evidence="4">TetR/AcrR family transcriptional regulator</fullName>
    </submittedName>
</protein>
<evidence type="ECO:0000313" key="5">
    <source>
        <dbReference type="Proteomes" id="UP001611494"/>
    </source>
</evidence>
<evidence type="ECO:0000313" key="4">
    <source>
        <dbReference type="EMBL" id="MFI2233334.1"/>
    </source>
</evidence>
<dbReference type="EMBL" id="JBIRYL010000012">
    <property type="protein sequence ID" value="MFI2233334.1"/>
    <property type="molecule type" value="Genomic_DNA"/>
</dbReference>
<dbReference type="InterPro" id="IPR001647">
    <property type="entry name" value="HTH_TetR"/>
</dbReference>
<accession>A0ABW7W3G5</accession>
<dbReference type="Pfam" id="PF17932">
    <property type="entry name" value="TetR_C_24"/>
    <property type="match status" value="1"/>
</dbReference>
<dbReference type="InterPro" id="IPR009057">
    <property type="entry name" value="Homeodomain-like_sf"/>
</dbReference>
<evidence type="ECO:0000256" key="1">
    <source>
        <dbReference type="ARBA" id="ARBA00023125"/>
    </source>
</evidence>
<reference evidence="4 5" key="1">
    <citation type="submission" date="2024-10" db="EMBL/GenBank/DDBJ databases">
        <title>The Natural Products Discovery Center: Release of the First 8490 Sequenced Strains for Exploring Actinobacteria Biosynthetic Diversity.</title>
        <authorList>
            <person name="Kalkreuter E."/>
            <person name="Kautsar S.A."/>
            <person name="Yang D."/>
            <person name="Bader C.D."/>
            <person name="Teijaro C.N."/>
            <person name="Fluegel L."/>
            <person name="Davis C.M."/>
            <person name="Simpson J.R."/>
            <person name="Lauterbach L."/>
            <person name="Steele A.D."/>
            <person name="Gui C."/>
            <person name="Meng S."/>
            <person name="Li G."/>
            <person name="Viehrig K."/>
            <person name="Ye F."/>
            <person name="Su P."/>
            <person name="Kiefer A.F."/>
            <person name="Nichols A."/>
            <person name="Cepeda A.J."/>
            <person name="Yan W."/>
            <person name="Fan B."/>
            <person name="Jiang Y."/>
            <person name="Adhikari A."/>
            <person name="Zheng C.-J."/>
            <person name="Schuster L."/>
            <person name="Cowan T.M."/>
            <person name="Smanski M.J."/>
            <person name="Chevrette M.G."/>
            <person name="De Carvalho L.P.S."/>
            <person name="Shen B."/>
        </authorList>
    </citation>
    <scope>NUCLEOTIDE SEQUENCE [LARGE SCALE GENOMIC DNA]</scope>
    <source>
        <strain evidence="4 5">NPDC019377</strain>
    </source>
</reference>
<feature type="DNA-binding region" description="H-T-H motif" evidence="2">
    <location>
        <begin position="64"/>
        <end position="83"/>
    </location>
</feature>
<dbReference type="SUPFAM" id="SSF46689">
    <property type="entry name" value="Homeodomain-like"/>
    <property type="match status" value="1"/>
</dbReference>
<dbReference type="Gene3D" id="1.10.10.60">
    <property type="entry name" value="Homeodomain-like"/>
    <property type="match status" value="1"/>
</dbReference>
<proteinExistence type="predicted"/>
<dbReference type="PANTHER" id="PTHR30055">
    <property type="entry name" value="HTH-TYPE TRANSCRIPTIONAL REGULATOR RUTR"/>
    <property type="match status" value="1"/>
</dbReference>
<name>A0ABW7W3G5_9NOCA</name>
<comment type="caution">
    <text evidence="4">The sequence shown here is derived from an EMBL/GenBank/DDBJ whole genome shotgun (WGS) entry which is preliminary data.</text>
</comment>
<dbReference type="InterPro" id="IPR050109">
    <property type="entry name" value="HTH-type_TetR-like_transc_reg"/>
</dbReference>
<gene>
    <name evidence="4" type="ORF">ACH49Z_26145</name>
</gene>
<feature type="domain" description="HTH tetR-type" evidence="3">
    <location>
        <begin position="41"/>
        <end position="101"/>
    </location>
</feature>
<evidence type="ECO:0000259" key="3">
    <source>
        <dbReference type="PROSITE" id="PS50977"/>
    </source>
</evidence>
<sequence>MLRKARSMTRGSGFSVLFCAMSQEANSGRRYAGQPVEDRQRERRARFLESGLTVFARDGYANSSVGAICKDAGLSSRQFYEEFTGRESLLVELFALIDRESRTAVLASLEQSTDQSALERIDGAIRAYVQSIGTDMRRARVVLVEVVGAGTKVEKMRGESRRAWSSVLAKAAEDAALHGEIPTGDYDLRMLAIIGAVNYVVDEWSGAEPRQPLDEVIRVLSRIIVGAIRA</sequence>
<organism evidence="4 5">
    <name type="scientific">Nocardia testacea</name>
    <dbReference type="NCBI Taxonomy" id="248551"/>
    <lineage>
        <taxon>Bacteria</taxon>
        <taxon>Bacillati</taxon>
        <taxon>Actinomycetota</taxon>
        <taxon>Actinomycetes</taxon>
        <taxon>Mycobacteriales</taxon>
        <taxon>Nocardiaceae</taxon>
        <taxon>Nocardia</taxon>
    </lineage>
</organism>
<keyword evidence="1 2" id="KW-0238">DNA-binding</keyword>
<dbReference type="Gene3D" id="1.10.357.10">
    <property type="entry name" value="Tetracycline Repressor, domain 2"/>
    <property type="match status" value="1"/>
</dbReference>
<dbReference type="RefSeq" id="WP_397065525.1">
    <property type="nucleotide sequence ID" value="NZ_JBIRYL010000012.1"/>
</dbReference>
<dbReference type="Proteomes" id="UP001611494">
    <property type="component" value="Unassembled WGS sequence"/>
</dbReference>
<dbReference type="InterPro" id="IPR036271">
    <property type="entry name" value="Tet_transcr_reg_TetR-rel_C_sf"/>
</dbReference>
<evidence type="ECO:0000256" key="2">
    <source>
        <dbReference type="PROSITE-ProRule" id="PRU00335"/>
    </source>
</evidence>
<dbReference type="InterPro" id="IPR041490">
    <property type="entry name" value="KstR2_TetR_C"/>
</dbReference>
<dbReference type="SUPFAM" id="SSF48498">
    <property type="entry name" value="Tetracyclin repressor-like, C-terminal domain"/>
    <property type="match status" value="1"/>
</dbReference>
<dbReference type="PANTHER" id="PTHR30055:SF226">
    <property type="entry name" value="HTH-TYPE TRANSCRIPTIONAL REGULATOR PKSA"/>
    <property type="match status" value="1"/>
</dbReference>
<dbReference type="Pfam" id="PF00440">
    <property type="entry name" value="TetR_N"/>
    <property type="match status" value="1"/>
</dbReference>
<dbReference type="PROSITE" id="PS50977">
    <property type="entry name" value="HTH_TETR_2"/>
    <property type="match status" value="1"/>
</dbReference>